<evidence type="ECO:0000313" key="1">
    <source>
        <dbReference type="EMBL" id="KZF19596.1"/>
    </source>
</evidence>
<dbReference type="SUPFAM" id="SSF56752">
    <property type="entry name" value="D-aminoacid aminotransferase-like PLP-dependent enzymes"/>
    <property type="match status" value="1"/>
</dbReference>
<dbReference type="OMA" id="VWLSNGV"/>
<dbReference type="AlphaFoldDB" id="A0A164ZVV1"/>
<sequence>MVAEEQFDLFSSLRYDPALLHCEANSQLYGLTFPNAFYMLPYHRDRMLSAATHFGWPQAIKTLDAEKGLTSLYEVLSAQVNEYYSGKSIHENERTPLKVRVLLAETGKLTVELSPTPAVTLQDLYPKDLKLHDTFVGSSKTGGALQVGSGTSAISGLQPWDIIIDSQRTDPTPFTSFKTTARAMYSGARERAGIKSFQDKAEVVLINPNGEAMEGSLTSVFFYRGGRWVTPPVESGGQVGTTRRWLLEQRQCEEEVVDIKSIKEGEECYISNGVRGLTWGRIKATAA</sequence>
<keyword evidence="1" id="KW-0032">Aminotransferase</keyword>
<dbReference type="GO" id="GO:0008483">
    <property type="term" value="F:transaminase activity"/>
    <property type="evidence" value="ECO:0007669"/>
    <property type="project" value="UniProtKB-KW"/>
</dbReference>
<dbReference type="OrthoDB" id="5288718at2759"/>
<dbReference type="Gene3D" id="3.20.10.10">
    <property type="entry name" value="D-amino Acid Aminotransferase, subunit A, domain 2"/>
    <property type="match status" value="1"/>
</dbReference>
<keyword evidence="1" id="KW-0808">Transferase</keyword>
<reference evidence="1 2" key="1">
    <citation type="journal article" date="2016" name="Fungal Biol.">
        <title>The genome of Xylona heveae provides a window into fungal endophytism.</title>
        <authorList>
            <person name="Gazis R."/>
            <person name="Kuo A."/>
            <person name="Riley R."/>
            <person name="LaButti K."/>
            <person name="Lipzen A."/>
            <person name="Lin J."/>
            <person name="Amirebrahimi M."/>
            <person name="Hesse C.N."/>
            <person name="Spatafora J.W."/>
            <person name="Henrissat B."/>
            <person name="Hainaut M."/>
            <person name="Grigoriev I.V."/>
            <person name="Hibbett D.S."/>
        </authorList>
    </citation>
    <scope>NUCLEOTIDE SEQUENCE [LARGE SCALE GENOMIC DNA]</scope>
    <source>
        <strain evidence="1 2">TC161</strain>
    </source>
</reference>
<dbReference type="Gene3D" id="3.30.470.10">
    <property type="match status" value="1"/>
</dbReference>
<gene>
    <name evidence="1" type="ORF">L228DRAFT_250645</name>
</gene>
<dbReference type="EMBL" id="KV407465">
    <property type="protein sequence ID" value="KZF19596.1"/>
    <property type="molecule type" value="Genomic_DNA"/>
</dbReference>
<dbReference type="Pfam" id="PF01063">
    <property type="entry name" value="Aminotran_4"/>
    <property type="match status" value="1"/>
</dbReference>
<dbReference type="RefSeq" id="XP_018185151.1">
    <property type="nucleotide sequence ID" value="XM_018333383.1"/>
</dbReference>
<dbReference type="InterPro" id="IPR001544">
    <property type="entry name" value="Aminotrans_IV"/>
</dbReference>
<dbReference type="FunCoup" id="A0A164ZVV1">
    <property type="interactions" value="111"/>
</dbReference>
<dbReference type="InterPro" id="IPR043132">
    <property type="entry name" value="BCAT-like_C"/>
</dbReference>
<keyword evidence="2" id="KW-1185">Reference proteome</keyword>
<protein>
    <submittedName>
        <fullName evidence="1">D-aminoacid aminotransferase-like PLP-dependent enzyme</fullName>
    </submittedName>
</protein>
<dbReference type="Proteomes" id="UP000076632">
    <property type="component" value="Unassembled WGS sequence"/>
</dbReference>
<accession>A0A164ZVV1</accession>
<dbReference type="GeneID" id="28898520"/>
<dbReference type="InterPro" id="IPR043131">
    <property type="entry name" value="BCAT-like_N"/>
</dbReference>
<organism evidence="1 2">
    <name type="scientific">Xylona heveae (strain CBS 132557 / TC161)</name>
    <dbReference type="NCBI Taxonomy" id="1328760"/>
    <lineage>
        <taxon>Eukaryota</taxon>
        <taxon>Fungi</taxon>
        <taxon>Dikarya</taxon>
        <taxon>Ascomycota</taxon>
        <taxon>Pezizomycotina</taxon>
        <taxon>Xylonomycetes</taxon>
        <taxon>Xylonales</taxon>
        <taxon>Xylonaceae</taxon>
        <taxon>Xylona</taxon>
    </lineage>
</organism>
<evidence type="ECO:0000313" key="2">
    <source>
        <dbReference type="Proteomes" id="UP000076632"/>
    </source>
</evidence>
<dbReference type="InterPro" id="IPR036038">
    <property type="entry name" value="Aminotransferase-like"/>
</dbReference>
<dbReference type="InParanoid" id="A0A164ZVV1"/>
<proteinExistence type="predicted"/>
<name>A0A164ZVV1_XYLHT</name>
<dbReference type="STRING" id="1328760.A0A164ZVV1"/>